<dbReference type="Proteomes" id="UP000198211">
    <property type="component" value="Unassembled WGS sequence"/>
</dbReference>
<dbReference type="EMBL" id="NBNE01011229">
    <property type="protein sequence ID" value="OWY96783.1"/>
    <property type="molecule type" value="Genomic_DNA"/>
</dbReference>
<dbReference type="SUPFAM" id="SSF56112">
    <property type="entry name" value="Protein kinase-like (PK-like)"/>
    <property type="match status" value="1"/>
</dbReference>
<keyword evidence="2" id="KW-0418">Kinase</keyword>
<evidence type="ECO:0000313" key="2">
    <source>
        <dbReference type="EMBL" id="OWY96783.1"/>
    </source>
</evidence>
<dbReference type="InterPro" id="IPR001245">
    <property type="entry name" value="Ser-Thr/Tyr_kinase_cat_dom"/>
</dbReference>
<accession>A0A225UUS8</accession>
<proteinExistence type="predicted"/>
<dbReference type="OrthoDB" id="114536at2759"/>
<reference evidence="3" key="1">
    <citation type="submission" date="2017-03" db="EMBL/GenBank/DDBJ databases">
        <title>Phytopthora megakarya and P. palmivora, two closely related causual agents of cacao black pod achieved similar genome size and gene model numbers by different mechanisms.</title>
        <authorList>
            <person name="Ali S."/>
            <person name="Shao J."/>
            <person name="Larry D.J."/>
            <person name="Kronmiller B."/>
            <person name="Shen D."/>
            <person name="Strem M.D."/>
            <person name="Melnick R.L."/>
            <person name="Guiltinan M.J."/>
            <person name="Tyler B.M."/>
            <person name="Meinhardt L.W."/>
            <person name="Bailey B.A."/>
        </authorList>
    </citation>
    <scope>NUCLEOTIDE SEQUENCE [LARGE SCALE GENOMIC DNA]</scope>
    <source>
        <strain evidence="3">zdho120</strain>
    </source>
</reference>
<dbReference type="InterPro" id="IPR011009">
    <property type="entry name" value="Kinase-like_dom_sf"/>
</dbReference>
<dbReference type="GO" id="GO:0005524">
    <property type="term" value="F:ATP binding"/>
    <property type="evidence" value="ECO:0007669"/>
    <property type="project" value="InterPro"/>
</dbReference>
<protein>
    <submittedName>
        <fullName evidence="2">TKL protein kinase</fullName>
    </submittedName>
</protein>
<gene>
    <name evidence="2" type="ORF">PHMEG_00032865</name>
</gene>
<dbReference type="PANTHER" id="PTHR44329">
    <property type="entry name" value="SERINE/THREONINE-PROTEIN KINASE TNNI3K-RELATED"/>
    <property type="match status" value="1"/>
</dbReference>
<dbReference type="Pfam" id="PF07714">
    <property type="entry name" value="PK_Tyr_Ser-Thr"/>
    <property type="match status" value="1"/>
</dbReference>
<evidence type="ECO:0000259" key="1">
    <source>
        <dbReference type="PROSITE" id="PS50011"/>
    </source>
</evidence>
<name>A0A225UUS8_9STRA</name>
<feature type="domain" description="Protein kinase" evidence="1">
    <location>
        <begin position="24"/>
        <end position="277"/>
    </location>
</feature>
<dbReference type="PROSITE" id="PS50011">
    <property type="entry name" value="PROTEIN_KINASE_DOM"/>
    <property type="match status" value="1"/>
</dbReference>
<organism evidence="2 3">
    <name type="scientific">Phytophthora megakarya</name>
    <dbReference type="NCBI Taxonomy" id="4795"/>
    <lineage>
        <taxon>Eukaryota</taxon>
        <taxon>Sar</taxon>
        <taxon>Stramenopiles</taxon>
        <taxon>Oomycota</taxon>
        <taxon>Peronosporomycetes</taxon>
        <taxon>Peronosporales</taxon>
        <taxon>Peronosporaceae</taxon>
        <taxon>Phytophthora</taxon>
    </lineage>
</organism>
<sequence length="305" mass="34303">TIIRQSAASVPVVPGWFIPEHEVQREINHFAQGSFGKVYRGTWRNEKVVIKCVKEYSASSEQDFSREARVWLRAQHPNVVRFFGACHLARPCFFVCEEVTNGNLADFLKKTKGSDRSLTWRLLRGAALGLQCLHQNQIVHGDLKCNQILVSEDLTAKLTDFGMSFVSMKSRPATTSGAVRWKAPELLISEGKAPTFASDVYSFGMCVVEAVSGSVPWQAHLPNIAVVYHLTEKKKFLSRPIAFVNDEQWEFVLSLCSFDPSQRLCLGAAIEKIEKFVLHEEQAMKISAASIPYDRCITKTKSFEN</sequence>
<dbReference type="AlphaFoldDB" id="A0A225UUS8"/>
<dbReference type="InterPro" id="IPR000719">
    <property type="entry name" value="Prot_kinase_dom"/>
</dbReference>
<dbReference type="GO" id="GO:0004674">
    <property type="term" value="F:protein serine/threonine kinase activity"/>
    <property type="evidence" value="ECO:0007669"/>
    <property type="project" value="TreeGrafter"/>
</dbReference>
<evidence type="ECO:0000313" key="3">
    <source>
        <dbReference type="Proteomes" id="UP000198211"/>
    </source>
</evidence>
<dbReference type="PANTHER" id="PTHR44329:SF214">
    <property type="entry name" value="PROTEIN KINASE DOMAIN-CONTAINING PROTEIN"/>
    <property type="match status" value="1"/>
</dbReference>
<dbReference type="InterPro" id="IPR051681">
    <property type="entry name" value="Ser/Thr_Kinases-Pseudokinases"/>
</dbReference>
<dbReference type="Gene3D" id="1.10.510.10">
    <property type="entry name" value="Transferase(Phosphotransferase) domain 1"/>
    <property type="match status" value="1"/>
</dbReference>
<keyword evidence="2" id="KW-0808">Transferase</keyword>
<dbReference type="STRING" id="4795.A0A225UUS8"/>
<comment type="caution">
    <text evidence="2">The sequence shown here is derived from an EMBL/GenBank/DDBJ whole genome shotgun (WGS) entry which is preliminary data.</text>
</comment>
<feature type="non-terminal residue" evidence="2">
    <location>
        <position position="1"/>
    </location>
</feature>
<keyword evidence="3" id="KW-1185">Reference proteome</keyword>